<sequence length="453" mass="48513">MMELKNKRVLVVGLGKSGLAAAMFLRDRGARVTVSDTRSAQALAKDIPALLEAGIMVESGGHGLLTFRRQDLIVVSPGVPLTTPEVAQAIRNGLPVIGELELASRFLEGKTVAITGSNGKTTTTTLTGKIFADAGRQTLVGGNIGLPVIELIAESTPESWDVLEVSSFQLETIAEFKPHIAAVLNLTPDHLDRHGSFAQYAAAKARITENQGPEDYLVLNAEDVATQKIAGKTKAQIYWFSGRRQIKQGAFVHGESVFFTEKEGGKPEPILPVVEIGLKGAHNIENVLAAVTMARLAGISAESIRRSVASFHAVEHRLEFVRTLDGVDYFNDSKATNVDATIKAVESFPGGVHLILGGKDKDSDYTQLAGLLRERVKTVYTIGSAAEKIEHQLAGVVKIVSAKTIAVALSDASQAAVAGDVVLLAPACSSFDQFENYEHRGRVFRELVLGLKE</sequence>
<comment type="pathway">
    <text evidence="2 7 8">Cell wall biogenesis; peptidoglycan biosynthesis.</text>
</comment>
<comment type="similarity">
    <text evidence="7">Belongs to the MurCDEF family.</text>
</comment>
<comment type="subcellular location">
    <subcellularLocation>
        <location evidence="1 7 8">Cytoplasm</location>
    </subcellularLocation>
</comment>
<dbReference type="GO" id="GO:0008764">
    <property type="term" value="F:UDP-N-acetylmuramoylalanine-D-glutamate ligase activity"/>
    <property type="evidence" value="ECO:0007669"/>
    <property type="project" value="UniProtKB-UniRule"/>
</dbReference>
<gene>
    <name evidence="7" type="primary">murD</name>
    <name evidence="11" type="ORF">SAMN05421770_10330</name>
</gene>
<comment type="catalytic activity">
    <reaction evidence="7 8">
        <text>UDP-N-acetyl-alpha-D-muramoyl-L-alanine + D-glutamate + ATP = UDP-N-acetyl-alpha-D-muramoyl-L-alanyl-D-glutamate + ADP + phosphate + H(+)</text>
        <dbReference type="Rhea" id="RHEA:16429"/>
        <dbReference type="ChEBI" id="CHEBI:15378"/>
        <dbReference type="ChEBI" id="CHEBI:29986"/>
        <dbReference type="ChEBI" id="CHEBI:30616"/>
        <dbReference type="ChEBI" id="CHEBI:43474"/>
        <dbReference type="ChEBI" id="CHEBI:83898"/>
        <dbReference type="ChEBI" id="CHEBI:83900"/>
        <dbReference type="ChEBI" id="CHEBI:456216"/>
        <dbReference type="EC" id="6.3.2.9"/>
    </reaction>
</comment>
<keyword evidence="7 8" id="KW-0131">Cell cycle</keyword>
<dbReference type="GO" id="GO:0008360">
    <property type="term" value="P:regulation of cell shape"/>
    <property type="evidence" value="ECO:0007669"/>
    <property type="project" value="UniProtKB-KW"/>
</dbReference>
<feature type="domain" description="Mur ligase C-terminal" evidence="9">
    <location>
        <begin position="316"/>
        <end position="428"/>
    </location>
</feature>
<evidence type="ECO:0000256" key="6">
    <source>
        <dbReference type="ARBA" id="ARBA00022840"/>
    </source>
</evidence>
<organism evidence="11 12">
    <name type="scientific">Granulicella rosea</name>
    <dbReference type="NCBI Taxonomy" id="474952"/>
    <lineage>
        <taxon>Bacteria</taxon>
        <taxon>Pseudomonadati</taxon>
        <taxon>Acidobacteriota</taxon>
        <taxon>Terriglobia</taxon>
        <taxon>Terriglobales</taxon>
        <taxon>Acidobacteriaceae</taxon>
        <taxon>Granulicella</taxon>
    </lineage>
</organism>
<dbReference type="SUPFAM" id="SSF53244">
    <property type="entry name" value="MurD-like peptide ligases, peptide-binding domain"/>
    <property type="match status" value="1"/>
</dbReference>
<dbReference type="Pfam" id="PF02875">
    <property type="entry name" value="Mur_ligase_C"/>
    <property type="match status" value="1"/>
</dbReference>
<evidence type="ECO:0000256" key="7">
    <source>
        <dbReference type="HAMAP-Rule" id="MF_00639"/>
    </source>
</evidence>
<keyword evidence="7 8" id="KW-0573">Peptidoglycan synthesis</keyword>
<dbReference type="EC" id="6.3.2.9" evidence="7 8"/>
<keyword evidence="7 8" id="KW-0132">Cell division</keyword>
<dbReference type="HAMAP" id="MF_00639">
    <property type="entry name" value="MurD"/>
    <property type="match status" value="1"/>
</dbReference>
<evidence type="ECO:0000313" key="11">
    <source>
        <dbReference type="EMBL" id="SNS90798.1"/>
    </source>
</evidence>
<dbReference type="SUPFAM" id="SSF51984">
    <property type="entry name" value="MurCD N-terminal domain"/>
    <property type="match status" value="1"/>
</dbReference>
<name>A0A239IC04_9BACT</name>
<dbReference type="GO" id="GO:0009252">
    <property type="term" value="P:peptidoglycan biosynthetic process"/>
    <property type="evidence" value="ECO:0007669"/>
    <property type="project" value="UniProtKB-UniRule"/>
</dbReference>
<dbReference type="SUPFAM" id="SSF53623">
    <property type="entry name" value="MurD-like peptide ligases, catalytic domain"/>
    <property type="match status" value="1"/>
</dbReference>
<evidence type="ECO:0000259" key="10">
    <source>
        <dbReference type="Pfam" id="PF08245"/>
    </source>
</evidence>
<dbReference type="InterPro" id="IPR005762">
    <property type="entry name" value="MurD"/>
</dbReference>
<dbReference type="InterPro" id="IPR013221">
    <property type="entry name" value="Mur_ligase_cen"/>
</dbReference>
<dbReference type="GO" id="GO:0005524">
    <property type="term" value="F:ATP binding"/>
    <property type="evidence" value="ECO:0007669"/>
    <property type="project" value="UniProtKB-UniRule"/>
</dbReference>
<keyword evidence="12" id="KW-1185">Reference proteome</keyword>
<dbReference type="GO" id="GO:0051301">
    <property type="term" value="P:cell division"/>
    <property type="evidence" value="ECO:0007669"/>
    <property type="project" value="UniProtKB-KW"/>
</dbReference>
<dbReference type="Gene3D" id="3.90.190.20">
    <property type="entry name" value="Mur ligase, C-terminal domain"/>
    <property type="match status" value="1"/>
</dbReference>
<evidence type="ECO:0000256" key="5">
    <source>
        <dbReference type="ARBA" id="ARBA00022741"/>
    </source>
</evidence>
<dbReference type="Pfam" id="PF08245">
    <property type="entry name" value="Mur_ligase_M"/>
    <property type="match status" value="1"/>
</dbReference>
<evidence type="ECO:0000256" key="1">
    <source>
        <dbReference type="ARBA" id="ARBA00004496"/>
    </source>
</evidence>
<evidence type="ECO:0000313" key="12">
    <source>
        <dbReference type="Proteomes" id="UP000198356"/>
    </source>
</evidence>
<dbReference type="PANTHER" id="PTHR43692">
    <property type="entry name" value="UDP-N-ACETYLMURAMOYLALANINE--D-GLUTAMATE LIGASE"/>
    <property type="match status" value="1"/>
</dbReference>
<dbReference type="AlphaFoldDB" id="A0A239IC04"/>
<dbReference type="EMBL" id="FZOU01000003">
    <property type="protein sequence ID" value="SNS90798.1"/>
    <property type="molecule type" value="Genomic_DNA"/>
</dbReference>
<protein>
    <recommendedName>
        <fullName evidence="7 8">UDP-N-acetylmuramoylalanine--D-glutamate ligase</fullName>
        <ecNumber evidence="7 8">6.3.2.9</ecNumber>
    </recommendedName>
    <alternativeName>
        <fullName evidence="7">D-glutamic acid-adding enzyme</fullName>
    </alternativeName>
    <alternativeName>
        <fullName evidence="7">UDP-N-acetylmuramoyl-L-alanyl-D-glutamate synthetase</fullName>
    </alternativeName>
</protein>
<keyword evidence="7 8" id="KW-0961">Cell wall biogenesis/degradation</keyword>
<dbReference type="Gene3D" id="3.40.1190.10">
    <property type="entry name" value="Mur-like, catalytic domain"/>
    <property type="match status" value="1"/>
</dbReference>
<dbReference type="GO" id="GO:0005737">
    <property type="term" value="C:cytoplasm"/>
    <property type="evidence" value="ECO:0007669"/>
    <property type="project" value="UniProtKB-SubCell"/>
</dbReference>
<keyword evidence="7 8" id="KW-0133">Cell shape</keyword>
<dbReference type="InterPro" id="IPR036615">
    <property type="entry name" value="Mur_ligase_C_dom_sf"/>
</dbReference>
<evidence type="ECO:0000256" key="3">
    <source>
        <dbReference type="ARBA" id="ARBA00022490"/>
    </source>
</evidence>
<keyword evidence="3 7" id="KW-0963">Cytoplasm</keyword>
<keyword evidence="5 7" id="KW-0547">Nucleotide-binding</keyword>
<accession>A0A239IC04</accession>
<feature type="binding site" evidence="7">
    <location>
        <begin position="116"/>
        <end position="122"/>
    </location>
    <ligand>
        <name>ATP</name>
        <dbReference type="ChEBI" id="CHEBI:30616"/>
    </ligand>
</feature>
<dbReference type="Proteomes" id="UP000198356">
    <property type="component" value="Unassembled WGS sequence"/>
</dbReference>
<evidence type="ECO:0000256" key="4">
    <source>
        <dbReference type="ARBA" id="ARBA00022598"/>
    </source>
</evidence>
<feature type="domain" description="Mur ligase central" evidence="10">
    <location>
        <begin position="114"/>
        <end position="293"/>
    </location>
</feature>
<evidence type="ECO:0000259" key="9">
    <source>
        <dbReference type="Pfam" id="PF02875"/>
    </source>
</evidence>
<keyword evidence="4 7" id="KW-0436">Ligase</keyword>
<dbReference type="Pfam" id="PF21799">
    <property type="entry name" value="MurD-like_N"/>
    <property type="match status" value="1"/>
</dbReference>
<comment type="function">
    <text evidence="7 8">Cell wall formation. Catalyzes the addition of glutamate to the nucleotide precursor UDP-N-acetylmuramoyl-L-alanine (UMA).</text>
</comment>
<dbReference type="InterPro" id="IPR004101">
    <property type="entry name" value="Mur_ligase_C"/>
</dbReference>
<evidence type="ECO:0000256" key="8">
    <source>
        <dbReference type="RuleBase" id="RU003664"/>
    </source>
</evidence>
<proteinExistence type="inferred from homology"/>
<dbReference type="GO" id="GO:0071555">
    <property type="term" value="P:cell wall organization"/>
    <property type="evidence" value="ECO:0007669"/>
    <property type="project" value="UniProtKB-KW"/>
</dbReference>
<dbReference type="NCBIfam" id="TIGR01087">
    <property type="entry name" value="murD"/>
    <property type="match status" value="1"/>
</dbReference>
<dbReference type="UniPathway" id="UPA00219"/>
<dbReference type="InterPro" id="IPR036565">
    <property type="entry name" value="Mur-like_cat_sf"/>
</dbReference>
<keyword evidence="6 7" id="KW-0067">ATP-binding</keyword>
<evidence type="ECO:0000256" key="2">
    <source>
        <dbReference type="ARBA" id="ARBA00004752"/>
    </source>
</evidence>
<reference evidence="11 12" key="1">
    <citation type="submission" date="2017-06" db="EMBL/GenBank/DDBJ databases">
        <authorList>
            <person name="Kim H.J."/>
            <person name="Triplett B.A."/>
        </authorList>
    </citation>
    <scope>NUCLEOTIDE SEQUENCE [LARGE SCALE GENOMIC DNA]</scope>
    <source>
        <strain evidence="11 12">DSM 18704</strain>
    </source>
</reference>
<dbReference type="PANTHER" id="PTHR43692:SF1">
    <property type="entry name" value="UDP-N-ACETYLMURAMOYLALANINE--D-GLUTAMATE LIGASE"/>
    <property type="match status" value="1"/>
</dbReference>
<dbReference type="Gene3D" id="3.40.50.720">
    <property type="entry name" value="NAD(P)-binding Rossmann-like Domain"/>
    <property type="match status" value="1"/>
</dbReference>